<feature type="domain" description="Glycosyltransferase 2-like" evidence="1">
    <location>
        <begin position="19"/>
        <end position="129"/>
    </location>
</feature>
<keyword evidence="3" id="KW-1185">Reference proteome</keyword>
<evidence type="ECO:0000259" key="1">
    <source>
        <dbReference type="Pfam" id="PF00535"/>
    </source>
</evidence>
<keyword evidence="2" id="KW-0808">Transferase</keyword>
<gene>
    <name evidence="2" type="ORF">ACFOPH_09755</name>
</gene>
<keyword evidence="2" id="KW-0328">Glycosyltransferase</keyword>
<dbReference type="EC" id="2.4.-.-" evidence="2"/>
<accession>A0ABV7PH73</accession>
<dbReference type="Proteomes" id="UP001595665">
    <property type="component" value="Unassembled WGS sequence"/>
</dbReference>
<dbReference type="RefSeq" id="WP_379734982.1">
    <property type="nucleotide sequence ID" value="NZ_JBHRVV010000001.1"/>
</dbReference>
<dbReference type="Gene3D" id="3.90.550.10">
    <property type="entry name" value="Spore Coat Polysaccharide Biosynthesis Protein SpsA, Chain A"/>
    <property type="match status" value="1"/>
</dbReference>
<organism evidence="2 3">
    <name type="scientific">Massilia haematophila</name>
    <dbReference type="NCBI Taxonomy" id="457923"/>
    <lineage>
        <taxon>Bacteria</taxon>
        <taxon>Pseudomonadati</taxon>
        <taxon>Pseudomonadota</taxon>
        <taxon>Betaproteobacteria</taxon>
        <taxon>Burkholderiales</taxon>
        <taxon>Oxalobacteraceae</taxon>
        <taxon>Telluria group</taxon>
        <taxon>Massilia</taxon>
    </lineage>
</organism>
<dbReference type="InterPro" id="IPR029044">
    <property type="entry name" value="Nucleotide-diphossugar_trans"/>
</dbReference>
<evidence type="ECO:0000313" key="3">
    <source>
        <dbReference type="Proteomes" id="UP001595665"/>
    </source>
</evidence>
<reference evidence="3" key="1">
    <citation type="journal article" date="2019" name="Int. J. Syst. Evol. Microbiol.">
        <title>The Global Catalogue of Microorganisms (GCM) 10K type strain sequencing project: providing services to taxonomists for standard genome sequencing and annotation.</title>
        <authorList>
            <consortium name="The Broad Institute Genomics Platform"/>
            <consortium name="The Broad Institute Genome Sequencing Center for Infectious Disease"/>
            <person name="Wu L."/>
            <person name="Ma J."/>
        </authorList>
    </citation>
    <scope>NUCLEOTIDE SEQUENCE [LARGE SCALE GENOMIC DNA]</scope>
    <source>
        <strain evidence="3">CCM 7480</strain>
    </source>
</reference>
<dbReference type="PANTHER" id="PTHR43685">
    <property type="entry name" value="GLYCOSYLTRANSFERASE"/>
    <property type="match status" value="1"/>
</dbReference>
<comment type="caution">
    <text evidence="2">The sequence shown here is derived from an EMBL/GenBank/DDBJ whole genome shotgun (WGS) entry which is preliminary data.</text>
</comment>
<dbReference type="Pfam" id="PF00535">
    <property type="entry name" value="Glycos_transf_2"/>
    <property type="match status" value="1"/>
</dbReference>
<dbReference type="InterPro" id="IPR050834">
    <property type="entry name" value="Glycosyltransf_2"/>
</dbReference>
<proteinExistence type="predicted"/>
<name>A0ABV7PH73_9BURK</name>
<evidence type="ECO:0000313" key="2">
    <source>
        <dbReference type="EMBL" id="MFC3458531.1"/>
    </source>
</evidence>
<dbReference type="PANTHER" id="PTHR43685:SF2">
    <property type="entry name" value="GLYCOSYLTRANSFERASE 2-LIKE DOMAIN-CONTAINING PROTEIN"/>
    <property type="match status" value="1"/>
</dbReference>
<sequence>MEEIETMSAHRPTRPPRVSVLVPSFEQAAFLPRALGSLQAQTLADWEAIVIDDGSQDDTLEVLAPWLEDPRLRLVRNAQNEGLGRTLNRGLDLARADLVAYLPGDDLFYREHLARLAQLLERDSGAVLAWSGMRHHYNRASMAPLPGQWLQLVQCMHRRCPLRWTERAELESDDLERLFWARLRTRGRAVGAGAVTCEWVDHPDQRHKLMQEPEGGINPFRQRYRVAGPLRFSTSTGNAVDEAAQFGAARVQPVALPEKDGMKILLVGELAYNADRVLALAERGHALYGLWMRRPHCYNTVGPLPFGGVEDLPYAGWREAVARLRPDIVYGLLNWQAVPFVHEVMLATPGIPFAWHFKEGPFICLEKGSWPQLVDLYRRADGRLFSSPEMRDWFDTAVPGLSLTRPAHVLDGDLPRRAWFDRQFAPRLSAGGGALHTVVPGRPIGLHPQAVAALAAQDLHLHFYGDYTQGQWREWIARTQALAPRHLHLHPNVGQERWVEEFSRYDAGWLHVFESGNGGELRRASWDDLNYPARLATLAAAGLPMIQRDNPGAIVATQALARRLDIGLFYRDIPELAERLRDRAQLAAIRERVLAAREEFCFDSHVPALVAFFRRVIARPGAGSRTPG</sequence>
<dbReference type="SUPFAM" id="SSF53448">
    <property type="entry name" value="Nucleotide-diphospho-sugar transferases"/>
    <property type="match status" value="1"/>
</dbReference>
<dbReference type="InterPro" id="IPR001173">
    <property type="entry name" value="Glyco_trans_2-like"/>
</dbReference>
<dbReference type="GO" id="GO:0016757">
    <property type="term" value="F:glycosyltransferase activity"/>
    <property type="evidence" value="ECO:0007669"/>
    <property type="project" value="UniProtKB-KW"/>
</dbReference>
<dbReference type="CDD" id="cd00761">
    <property type="entry name" value="Glyco_tranf_GTA_type"/>
    <property type="match status" value="1"/>
</dbReference>
<dbReference type="EMBL" id="JBHRVV010000001">
    <property type="protein sequence ID" value="MFC3458531.1"/>
    <property type="molecule type" value="Genomic_DNA"/>
</dbReference>
<protein>
    <submittedName>
        <fullName evidence="2">Glycosyltransferase</fullName>
        <ecNumber evidence="2">2.4.-.-</ecNumber>
    </submittedName>
</protein>